<keyword evidence="6 14" id="KW-1133">Transmembrane helix</keyword>
<feature type="transmembrane region" description="Helical" evidence="14">
    <location>
        <begin position="206"/>
        <end position="231"/>
    </location>
</feature>
<feature type="transmembrane region" description="Helical" evidence="14">
    <location>
        <begin position="261"/>
        <end position="280"/>
    </location>
</feature>
<comment type="caution">
    <text evidence="16">The sequence shown here is derived from an EMBL/GenBank/DDBJ whole genome shotgun (WGS) entry which is preliminary data.</text>
</comment>
<keyword evidence="11 13" id="KW-0675">Receptor</keyword>
<evidence type="ECO:0000256" key="10">
    <source>
        <dbReference type="ARBA" id="ARBA00023157"/>
    </source>
</evidence>
<evidence type="ECO:0000256" key="13">
    <source>
        <dbReference type="RuleBase" id="RU000688"/>
    </source>
</evidence>
<evidence type="ECO:0000256" key="4">
    <source>
        <dbReference type="ARBA" id="ARBA00022692"/>
    </source>
</evidence>
<evidence type="ECO:0000259" key="15">
    <source>
        <dbReference type="PROSITE" id="PS50262"/>
    </source>
</evidence>
<evidence type="ECO:0000256" key="1">
    <source>
        <dbReference type="ARBA" id="ARBA00004651"/>
    </source>
</evidence>
<dbReference type="PROSITE" id="PS00237">
    <property type="entry name" value="G_PROTEIN_RECEP_F1_1"/>
    <property type="match status" value="1"/>
</dbReference>
<feature type="transmembrane region" description="Helical" evidence="14">
    <location>
        <begin position="124"/>
        <end position="143"/>
    </location>
</feature>
<comment type="subcellular location">
    <subcellularLocation>
        <location evidence="1">Cell membrane</location>
        <topology evidence="1">Multi-pass membrane protein</topology>
    </subcellularLocation>
</comment>
<evidence type="ECO:0000256" key="2">
    <source>
        <dbReference type="ARBA" id="ARBA00021855"/>
    </source>
</evidence>
<dbReference type="SUPFAM" id="SSF81321">
    <property type="entry name" value="Family A G protein-coupled receptor-like"/>
    <property type="match status" value="1"/>
</dbReference>
<evidence type="ECO:0000256" key="14">
    <source>
        <dbReference type="SAM" id="Phobius"/>
    </source>
</evidence>
<dbReference type="GO" id="GO:0045030">
    <property type="term" value="F:G protein-coupled UTP receptor activity"/>
    <property type="evidence" value="ECO:0007669"/>
    <property type="project" value="TreeGrafter"/>
</dbReference>
<keyword evidence="10" id="KW-1015">Disulfide bond</keyword>
<dbReference type="Pfam" id="PF00001">
    <property type="entry name" value="7tm_1"/>
    <property type="match status" value="1"/>
</dbReference>
<evidence type="ECO:0000313" key="16">
    <source>
        <dbReference type="EMBL" id="KAK0152706.1"/>
    </source>
</evidence>
<dbReference type="GO" id="GO:0005886">
    <property type="term" value="C:plasma membrane"/>
    <property type="evidence" value="ECO:0007669"/>
    <property type="project" value="UniProtKB-SubCell"/>
</dbReference>
<keyword evidence="9 14" id="KW-0472">Membrane</keyword>
<feature type="transmembrane region" description="Helical" evidence="14">
    <location>
        <begin position="163"/>
        <end position="182"/>
    </location>
</feature>
<keyword evidence="5" id="KW-0391">Immunity</keyword>
<evidence type="ECO:0000256" key="12">
    <source>
        <dbReference type="ARBA" id="ARBA00023224"/>
    </source>
</evidence>
<protein>
    <recommendedName>
        <fullName evidence="2">P2Y purinoceptor 2</fullName>
    </recommendedName>
</protein>
<keyword evidence="17" id="KW-1185">Reference proteome</keyword>
<evidence type="ECO:0000256" key="11">
    <source>
        <dbReference type="ARBA" id="ARBA00023170"/>
    </source>
</evidence>
<feature type="domain" description="G-protein coupled receptors family 1 profile" evidence="15">
    <location>
        <begin position="61"/>
        <end position="329"/>
    </location>
</feature>
<dbReference type="InterPro" id="IPR000276">
    <property type="entry name" value="GPCR_Rhodpsn"/>
</dbReference>
<dbReference type="PROSITE" id="PS50262">
    <property type="entry name" value="G_PROTEIN_RECEP_F1_2"/>
    <property type="match status" value="1"/>
</dbReference>
<keyword evidence="3" id="KW-1003">Cell membrane</keyword>
<evidence type="ECO:0000256" key="7">
    <source>
        <dbReference type="ARBA" id="ARBA00023040"/>
    </source>
</evidence>
<comment type="similarity">
    <text evidence="13">Belongs to the G-protein coupled receptor 1 family.</text>
</comment>
<dbReference type="Gene3D" id="1.20.1070.10">
    <property type="entry name" value="Rhodopsin 7-helix transmembrane proteins"/>
    <property type="match status" value="1"/>
</dbReference>
<dbReference type="PANTHER" id="PTHR24231:SF17">
    <property type="entry name" value="P2Y PURINOCEPTOR 2"/>
    <property type="match status" value="1"/>
</dbReference>
<dbReference type="FunFam" id="1.20.1070.10:FF:000017">
    <property type="entry name" value="lysophosphatidic acid receptor 4"/>
    <property type="match status" value="1"/>
</dbReference>
<dbReference type="PRINTS" id="PR01157">
    <property type="entry name" value="P2YPURNOCPTR"/>
</dbReference>
<evidence type="ECO:0000256" key="5">
    <source>
        <dbReference type="ARBA" id="ARBA00022859"/>
    </source>
</evidence>
<dbReference type="PRINTS" id="PR00237">
    <property type="entry name" value="GPCRRHODOPSN"/>
</dbReference>
<keyword evidence="4 13" id="KW-0812">Transmembrane</keyword>
<keyword evidence="7 13" id="KW-0297">G-protein coupled receptor</keyword>
<reference evidence="16" key="1">
    <citation type="journal article" date="2023" name="Front. Mar. Sci.">
        <title>A new Merluccius polli reference genome to investigate the effects of global change in West African waters.</title>
        <authorList>
            <person name="Mateo J.L."/>
            <person name="Blanco-Fernandez C."/>
            <person name="Garcia-Vazquez E."/>
            <person name="Machado-Schiaffino G."/>
        </authorList>
    </citation>
    <scope>NUCLEOTIDE SEQUENCE</scope>
    <source>
        <strain evidence="16">C29</strain>
        <tissue evidence="16">Fin</tissue>
    </source>
</reference>
<dbReference type="Proteomes" id="UP001174136">
    <property type="component" value="Unassembled WGS sequence"/>
</dbReference>
<feature type="transmembrane region" description="Helical" evidence="14">
    <location>
        <begin position="82"/>
        <end position="104"/>
    </location>
</feature>
<evidence type="ECO:0000313" key="17">
    <source>
        <dbReference type="Proteomes" id="UP001174136"/>
    </source>
</evidence>
<accession>A0AA47P6E5</accession>
<evidence type="ECO:0000256" key="3">
    <source>
        <dbReference type="ARBA" id="ARBA00022475"/>
    </source>
</evidence>
<keyword evidence="12 13" id="KW-0807">Transducer</keyword>
<dbReference type="InterPro" id="IPR017452">
    <property type="entry name" value="GPCR_Rhodpsn_7TM"/>
</dbReference>
<dbReference type="PANTHER" id="PTHR24231">
    <property type="entry name" value="PURINOCEPTOR-RELATED G-PROTEIN COUPLED RECEPTOR"/>
    <property type="match status" value="1"/>
</dbReference>
<gene>
    <name evidence="16" type="primary">P2RY2</name>
    <name evidence="16" type="ORF">N1851_005762</name>
</gene>
<evidence type="ECO:0000256" key="6">
    <source>
        <dbReference type="ARBA" id="ARBA00022989"/>
    </source>
</evidence>
<name>A0AA47P6E5_MERPO</name>
<proteinExistence type="inferred from homology"/>
<evidence type="ECO:0000256" key="9">
    <source>
        <dbReference type="ARBA" id="ARBA00023136"/>
    </source>
</evidence>
<organism evidence="16 17">
    <name type="scientific">Merluccius polli</name>
    <name type="common">Benguela hake</name>
    <name type="synonym">Merluccius cadenati</name>
    <dbReference type="NCBI Taxonomy" id="89951"/>
    <lineage>
        <taxon>Eukaryota</taxon>
        <taxon>Metazoa</taxon>
        <taxon>Chordata</taxon>
        <taxon>Craniata</taxon>
        <taxon>Vertebrata</taxon>
        <taxon>Euteleostomi</taxon>
        <taxon>Actinopterygii</taxon>
        <taxon>Neopterygii</taxon>
        <taxon>Teleostei</taxon>
        <taxon>Neoteleostei</taxon>
        <taxon>Acanthomorphata</taxon>
        <taxon>Zeiogadaria</taxon>
        <taxon>Gadariae</taxon>
        <taxon>Gadiformes</taxon>
        <taxon>Gadoidei</taxon>
        <taxon>Merlucciidae</taxon>
        <taxon>Merluccius</taxon>
    </lineage>
</organism>
<dbReference type="AlphaFoldDB" id="A0AA47P6E5"/>
<feature type="transmembrane region" description="Helical" evidence="14">
    <location>
        <begin position="49"/>
        <end position="70"/>
    </location>
</feature>
<sequence>MKLFPQQGVPAAAASRMNSSNGSAAWNETSSLVYSCRFKEDFKYLLLPISYALVFVFGLALNGVALYVIAFRTKRWTPSTIYMTNLTVCDTLYVFTLPFLIYYYAGANDWPFGEPVCKIIRFLFYANLYGSVLFLSAISLHRFIGICYPVRSLSWLSLRRAKVVSVGVWACVLLCQAPILYFSRTRRYGKGLVCFDTTGPELFDDFLVYSSVISVVMFALPFMVVMVCYGLMVRKLLEPSWGSGEGEQGLRAAHRTKQKSVKMIILVLVTFMLCFLPFHLTRSLYYSFRYLRKTRPEQMTCKLLEASSIAYKVTKPMASFNSLIDPILYFMAGQDFRKSIKRKKQKTAKNGISGSANVALTTQLDVVWTLMDTSLFELSIDHEVILSEVAFKYSIPPFTWGHTERRKE</sequence>
<dbReference type="GO" id="GO:0031686">
    <property type="term" value="F:A1 adenosine receptor binding"/>
    <property type="evidence" value="ECO:0007669"/>
    <property type="project" value="TreeGrafter"/>
</dbReference>
<keyword evidence="8" id="KW-1064">Adaptive immunity</keyword>
<evidence type="ECO:0000256" key="8">
    <source>
        <dbReference type="ARBA" id="ARBA00023130"/>
    </source>
</evidence>
<dbReference type="EMBL" id="JAOPHQ010000914">
    <property type="protein sequence ID" value="KAK0152706.1"/>
    <property type="molecule type" value="Genomic_DNA"/>
</dbReference>
<dbReference type="GO" id="GO:0002250">
    <property type="term" value="P:adaptive immune response"/>
    <property type="evidence" value="ECO:0007669"/>
    <property type="project" value="UniProtKB-KW"/>
</dbReference>